<dbReference type="GeneID" id="120284147"/>
<gene>
    <name evidence="3" type="primary">LOC120284147</name>
</gene>
<protein>
    <submittedName>
        <fullName evidence="3">Uncharacterized protein LOC120284147</fullName>
    </submittedName>
</protein>
<reference evidence="3" key="1">
    <citation type="submission" date="2025-08" db="UniProtKB">
        <authorList>
            <consortium name="RefSeq"/>
        </authorList>
    </citation>
    <scope>IDENTIFICATION</scope>
</reference>
<dbReference type="Proteomes" id="UP001515500">
    <property type="component" value="Chromosome 19"/>
</dbReference>
<evidence type="ECO:0000313" key="3">
    <source>
        <dbReference type="RefSeq" id="XP_039146877.1"/>
    </source>
</evidence>
<accession>A0AB40D7X6</accession>
<name>A0AB40D7X6_DIOCR</name>
<keyword evidence="2" id="KW-1185">Reference proteome</keyword>
<proteinExistence type="predicted"/>
<feature type="region of interest" description="Disordered" evidence="1">
    <location>
        <begin position="99"/>
        <end position="154"/>
    </location>
</feature>
<sequence length="264" mass="30090">MAKTSLVLVYYNGSIIASEDTIIFSLDDQSYFYVEDDISYENLKRSIEESIETVDNQGVSCIKLRNDRDVRMMFDCYKRNPDIGIIELYVEFSAATFEGAPSQQQTAQDDEVQRNLRRERISSPCQINEPERGDDEEDDGDSFGEDTKPSVDDIQLEECNLEDIPMTYHNFMMAPMEPPAHMRTLDLEAMSAQEFLKYPLLYADTLTGATTNGDLHVGMRFGSKDDAVTAIKHYCLLKSVEYKVIESDPTRYSGKCKSYGDRCN</sequence>
<organism evidence="2 3">
    <name type="scientific">Dioscorea cayennensis subsp. rotundata</name>
    <name type="common">White Guinea yam</name>
    <name type="synonym">Dioscorea rotundata</name>
    <dbReference type="NCBI Taxonomy" id="55577"/>
    <lineage>
        <taxon>Eukaryota</taxon>
        <taxon>Viridiplantae</taxon>
        <taxon>Streptophyta</taxon>
        <taxon>Embryophyta</taxon>
        <taxon>Tracheophyta</taxon>
        <taxon>Spermatophyta</taxon>
        <taxon>Magnoliopsida</taxon>
        <taxon>Liliopsida</taxon>
        <taxon>Dioscoreales</taxon>
        <taxon>Dioscoreaceae</taxon>
        <taxon>Dioscorea</taxon>
    </lineage>
</organism>
<dbReference type="RefSeq" id="XP_039146877.1">
    <property type="nucleotide sequence ID" value="XM_039290943.1"/>
</dbReference>
<evidence type="ECO:0000256" key="1">
    <source>
        <dbReference type="SAM" id="MobiDB-lite"/>
    </source>
</evidence>
<dbReference type="AlphaFoldDB" id="A0AB40D7X6"/>
<feature type="compositionally biased region" description="Acidic residues" evidence="1">
    <location>
        <begin position="132"/>
        <end position="144"/>
    </location>
</feature>
<evidence type="ECO:0000313" key="2">
    <source>
        <dbReference type="Proteomes" id="UP001515500"/>
    </source>
</evidence>
<feature type="compositionally biased region" description="Basic and acidic residues" evidence="1">
    <location>
        <begin position="111"/>
        <end position="121"/>
    </location>
</feature>